<gene>
    <name evidence="8" type="ORF">K461DRAFT_223414</name>
</gene>
<feature type="domain" description="C2H2-type" evidence="7">
    <location>
        <begin position="150"/>
        <end position="179"/>
    </location>
</feature>
<feature type="compositionally biased region" description="Polar residues" evidence="6">
    <location>
        <begin position="323"/>
        <end position="337"/>
    </location>
</feature>
<evidence type="ECO:0000256" key="2">
    <source>
        <dbReference type="ARBA" id="ARBA00022737"/>
    </source>
</evidence>
<dbReference type="InterPro" id="IPR013087">
    <property type="entry name" value="Znf_C2H2_type"/>
</dbReference>
<dbReference type="PROSITE" id="PS00028">
    <property type="entry name" value="ZINC_FINGER_C2H2_1"/>
    <property type="match status" value="4"/>
</dbReference>
<evidence type="ECO:0000259" key="7">
    <source>
        <dbReference type="PROSITE" id="PS50157"/>
    </source>
</evidence>
<feature type="compositionally biased region" description="Polar residues" evidence="6">
    <location>
        <begin position="34"/>
        <end position="46"/>
    </location>
</feature>
<evidence type="ECO:0000256" key="1">
    <source>
        <dbReference type="ARBA" id="ARBA00022723"/>
    </source>
</evidence>
<dbReference type="EMBL" id="ML996084">
    <property type="protein sequence ID" value="KAF2153851.1"/>
    <property type="molecule type" value="Genomic_DNA"/>
</dbReference>
<dbReference type="OrthoDB" id="3437960at2759"/>
<dbReference type="GO" id="GO:0000785">
    <property type="term" value="C:chromatin"/>
    <property type="evidence" value="ECO:0007669"/>
    <property type="project" value="TreeGrafter"/>
</dbReference>
<dbReference type="FunFam" id="3.30.160.60:FF:000690">
    <property type="entry name" value="Zinc finger protein 354C"/>
    <property type="match status" value="1"/>
</dbReference>
<feature type="compositionally biased region" description="Polar residues" evidence="6">
    <location>
        <begin position="384"/>
        <end position="398"/>
    </location>
</feature>
<evidence type="ECO:0000313" key="9">
    <source>
        <dbReference type="Proteomes" id="UP000799439"/>
    </source>
</evidence>
<keyword evidence="9" id="KW-1185">Reference proteome</keyword>
<dbReference type="PROSITE" id="PS50157">
    <property type="entry name" value="ZINC_FINGER_C2H2_2"/>
    <property type="match status" value="4"/>
</dbReference>
<keyword evidence="2" id="KW-0677">Repeat</keyword>
<dbReference type="GO" id="GO:0005667">
    <property type="term" value="C:transcription regulator complex"/>
    <property type="evidence" value="ECO:0007669"/>
    <property type="project" value="TreeGrafter"/>
</dbReference>
<feature type="domain" description="C2H2-type" evidence="7">
    <location>
        <begin position="180"/>
        <end position="207"/>
    </location>
</feature>
<dbReference type="GO" id="GO:0000981">
    <property type="term" value="F:DNA-binding transcription factor activity, RNA polymerase II-specific"/>
    <property type="evidence" value="ECO:0007669"/>
    <property type="project" value="UniProtKB-ARBA"/>
</dbReference>
<organism evidence="8 9">
    <name type="scientific">Myriangium duriaei CBS 260.36</name>
    <dbReference type="NCBI Taxonomy" id="1168546"/>
    <lineage>
        <taxon>Eukaryota</taxon>
        <taxon>Fungi</taxon>
        <taxon>Dikarya</taxon>
        <taxon>Ascomycota</taxon>
        <taxon>Pezizomycotina</taxon>
        <taxon>Dothideomycetes</taxon>
        <taxon>Dothideomycetidae</taxon>
        <taxon>Myriangiales</taxon>
        <taxon>Myriangiaceae</taxon>
        <taxon>Myriangium</taxon>
    </lineage>
</organism>
<proteinExistence type="predicted"/>
<dbReference type="SMART" id="SM00355">
    <property type="entry name" value="ZnF_C2H2"/>
    <property type="match status" value="4"/>
</dbReference>
<dbReference type="FunFam" id="3.30.160.60:FF:000925">
    <property type="entry name" value="Zinc finger protein 668"/>
    <property type="match status" value="1"/>
</dbReference>
<evidence type="ECO:0000256" key="5">
    <source>
        <dbReference type="PROSITE-ProRule" id="PRU00042"/>
    </source>
</evidence>
<feature type="compositionally biased region" description="Polar residues" evidence="6">
    <location>
        <begin position="273"/>
        <end position="288"/>
    </location>
</feature>
<accession>A0A9P4MNL8</accession>
<feature type="domain" description="C2H2-type" evidence="7">
    <location>
        <begin position="208"/>
        <end position="237"/>
    </location>
</feature>
<keyword evidence="3 5" id="KW-0863">Zinc-finger</keyword>
<feature type="compositionally biased region" description="Polar residues" evidence="6">
    <location>
        <begin position="422"/>
        <end position="433"/>
    </location>
</feature>
<dbReference type="SUPFAM" id="SSF57667">
    <property type="entry name" value="beta-beta-alpha zinc fingers"/>
    <property type="match status" value="2"/>
</dbReference>
<evidence type="ECO:0000256" key="6">
    <source>
        <dbReference type="SAM" id="MobiDB-lite"/>
    </source>
</evidence>
<keyword evidence="4" id="KW-0862">Zinc</keyword>
<evidence type="ECO:0000256" key="4">
    <source>
        <dbReference type="ARBA" id="ARBA00022833"/>
    </source>
</evidence>
<feature type="compositionally biased region" description="Low complexity" evidence="6">
    <location>
        <begin position="239"/>
        <end position="252"/>
    </location>
</feature>
<dbReference type="PANTHER" id="PTHR14003:SF20">
    <property type="entry name" value="FINGER DOMAIN PROTEIN, PUTATIVE (AFU_ORTHOLOGUE AFUA_4G10380)-RELATED"/>
    <property type="match status" value="1"/>
</dbReference>
<feature type="domain" description="C2H2-type" evidence="7">
    <location>
        <begin position="122"/>
        <end position="149"/>
    </location>
</feature>
<dbReference type="Gene3D" id="3.30.160.60">
    <property type="entry name" value="Classic Zinc Finger"/>
    <property type="match status" value="4"/>
</dbReference>
<protein>
    <recommendedName>
        <fullName evidence="7">C2H2-type domain-containing protein</fullName>
    </recommendedName>
</protein>
<evidence type="ECO:0000313" key="8">
    <source>
        <dbReference type="EMBL" id="KAF2153851.1"/>
    </source>
</evidence>
<dbReference type="Proteomes" id="UP000799439">
    <property type="component" value="Unassembled WGS sequence"/>
</dbReference>
<sequence>MSAPSHYTHSSLYVPQNGRIKSENGSERAVSPHGSDTASRYSSNAPSIHPGYQPGLNGMPNGIRYPSPAPLPHQVPLIQHSYHPGQPEGYTHQMQPVPPPQDPQGHAEGRSSTGSNTLPKAFACSTCGKGFARRSDLARHERIHSGVRPHVCDHPGCGKQFIQRSALTVHSRVHTGEKPHMCERCGKPFSDSSSLARHRRIHSGKRPYKCPYADCQKTFTRRTTLTRHQNHHTGTIEESAAATAAALASRASMHTRGSRSDGEEYADGKSPMGTPSTNDRPSSVSPATMNGPVPGLQRPQSDYYMSAINGGMTMPPHMRPEMSNHSPRSVSPTNSQAYLPVNGSRHASLTSHPTSYALPNTLEPPAANGSQPGSVNGSPHMPQSGWQSPAHQALSGAQQADYPYPDANTQQYVQNAQNLYYQNTSMPPGQRMSQDLWAHHQQ</sequence>
<dbReference type="FunFam" id="3.30.160.60:FF:000125">
    <property type="entry name" value="Putative zinc finger protein 143"/>
    <property type="match status" value="1"/>
</dbReference>
<feature type="compositionally biased region" description="Polar residues" evidence="6">
    <location>
        <begin position="368"/>
        <end position="377"/>
    </location>
</feature>
<feature type="compositionally biased region" description="Polar residues" evidence="6">
    <location>
        <begin position="345"/>
        <end position="358"/>
    </location>
</feature>
<feature type="region of interest" description="Disordered" evidence="6">
    <location>
        <begin position="422"/>
        <end position="442"/>
    </location>
</feature>
<dbReference type="InterPro" id="IPR036236">
    <property type="entry name" value="Znf_C2H2_sf"/>
</dbReference>
<evidence type="ECO:0000256" key="3">
    <source>
        <dbReference type="ARBA" id="ARBA00022771"/>
    </source>
</evidence>
<dbReference type="AlphaFoldDB" id="A0A9P4MNL8"/>
<dbReference type="GO" id="GO:0008270">
    <property type="term" value="F:zinc ion binding"/>
    <property type="evidence" value="ECO:0007669"/>
    <property type="project" value="UniProtKB-KW"/>
</dbReference>
<feature type="compositionally biased region" description="Polar residues" evidence="6">
    <location>
        <begin position="1"/>
        <end position="14"/>
    </location>
</feature>
<feature type="region of interest" description="Disordered" evidence="6">
    <location>
        <begin position="1"/>
        <end position="119"/>
    </location>
</feature>
<name>A0A9P4MNL8_9PEZI</name>
<dbReference type="PANTHER" id="PTHR14003">
    <property type="entry name" value="TRANSCRIPTIONAL REPRESSOR PROTEIN YY"/>
    <property type="match status" value="1"/>
</dbReference>
<comment type="caution">
    <text evidence="8">The sequence shown here is derived from an EMBL/GenBank/DDBJ whole genome shotgun (WGS) entry which is preliminary data.</text>
</comment>
<reference evidence="8" key="1">
    <citation type="journal article" date="2020" name="Stud. Mycol.">
        <title>101 Dothideomycetes genomes: a test case for predicting lifestyles and emergence of pathogens.</title>
        <authorList>
            <person name="Haridas S."/>
            <person name="Albert R."/>
            <person name="Binder M."/>
            <person name="Bloem J."/>
            <person name="Labutti K."/>
            <person name="Salamov A."/>
            <person name="Andreopoulos B."/>
            <person name="Baker S."/>
            <person name="Barry K."/>
            <person name="Bills G."/>
            <person name="Bluhm B."/>
            <person name="Cannon C."/>
            <person name="Castanera R."/>
            <person name="Culley D."/>
            <person name="Daum C."/>
            <person name="Ezra D."/>
            <person name="Gonzalez J."/>
            <person name="Henrissat B."/>
            <person name="Kuo A."/>
            <person name="Liang C."/>
            <person name="Lipzen A."/>
            <person name="Lutzoni F."/>
            <person name="Magnuson J."/>
            <person name="Mondo S."/>
            <person name="Nolan M."/>
            <person name="Ohm R."/>
            <person name="Pangilinan J."/>
            <person name="Park H.-J."/>
            <person name="Ramirez L."/>
            <person name="Alfaro M."/>
            <person name="Sun H."/>
            <person name="Tritt A."/>
            <person name="Yoshinaga Y."/>
            <person name="Zwiers L.-H."/>
            <person name="Turgeon B."/>
            <person name="Goodwin S."/>
            <person name="Spatafora J."/>
            <person name="Crous P."/>
            <person name="Grigoriev I."/>
        </authorList>
    </citation>
    <scope>NUCLEOTIDE SEQUENCE</scope>
    <source>
        <strain evidence="8">CBS 260.36</strain>
    </source>
</reference>
<dbReference type="GO" id="GO:0000978">
    <property type="term" value="F:RNA polymerase II cis-regulatory region sequence-specific DNA binding"/>
    <property type="evidence" value="ECO:0007669"/>
    <property type="project" value="TreeGrafter"/>
</dbReference>
<feature type="region of interest" description="Disordered" evidence="6">
    <location>
        <begin position="226"/>
        <end position="405"/>
    </location>
</feature>
<dbReference type="Pfam" id="PF00096">
    <property type="entry name" value="zf-C2H2"/>
    <property type="match status" value="4"/>
</dbReference>
<keyword evidence="1" id="KW-0479">Metal-binding</keyword>